<accession>A0ABS8NG61</accession>
<dbReference type="PANTHER" id="PTHR45138:SF24">
    <property type="entry name" value="DIGUANYLATE CYCLASE DGCC-RELATED"/>
    <property type="match status" value="1"/>
</dbReference>
<dbReference type="SMART" id="SM00267">
    <property type="entry name" value="GGDEF"/>
    <property type="match status" value="1"/>
</dbReference>
<dbReference type="InterPro" id="IPR050469">
    <property type="entry name" value="Diguanylate_Cyclase"/>
</dbReference>
<feature type="coiled-coil region" evidence="2">
    <location>
        <begin position="119"/>
        <end position="153"/>
    </location>
</feature>
<dbReference type="Pfam" id="PF00990">
    <property type="entry name" value="GGDEF"/>
    <property type="match status" value="1"/>
</dbReference>
<reference evidence="5" key="1">
    <citation type="submission" date="2021-11" db="EMBL/GenBank/DDBJ databases">
        <title>Genome sequence.</title>
        <authorList>
            <person name="Sun Q."/>
        </authorList>
    </citation>
    <scope>NUCLEOTIDE SEQUENCE</scope>
    <source>
        <strain evidence="5">JC740</strain>
    </source>
</reference>
<dbReference type="InterPro" id="IPR000160">
    <property type="entry name" value="GGDEF_dom"/>
</dbReference>
<dbReference type="GO" id="GO:0052621">
    <property type="term" value="F:diguanylate cyclase activity"/>
    <property type="evidence" value="ECO:0007669"/>
    <property type="project" value="UniProtKB-EC"/>
</dbReference>
<keyword evidence="5" id="KW-0548">Nucleotidyltransferase</keyword>
<proteinExistence type="predicted"/>
<organism evidence="5 6">
    <name type="scientific">Rhodopirellula halodulae</name>
    <dbReference type="NCBI Taxonomy" id="2894198"/>
    <lineage>
        <taxon>Bacteria</taxon>
        <taxon>Pseudomonadati</taxon>
        <taxon>Planctomycetota</taxon>
        <taxon>Planctomycetia</taxon>
        <taxon>Pirellulales</taxon>
        <taxon>Pirellulaceae</taxon>
        <taxon>Rhodopirellula</taxon>
    </lineage>
</organism>
<feature type="region of interest" description="Disordered" evidence="3">
    <location>
        <begin position="324"/>
        <end position="423"/>
    </location>
</feature>
<dbReference type="Gene3D" id="3.30.70.270">
    <property type="match status" value="1"/>
</dbReference>
<evidence type="ECO:0000313" key="5">
    <source>
        <dbReference type="EMBL" id="MCC9642537.1"/>
    </source>
</evidence>
<dbReference type="CDD" id="cd01949">
    <property type="entry name" value="GGDEF"/>
    <property type="match status" value="1"/>
</dbReference>
<evidence type="ECO:0000256" key="2">
    <source>
        <dbReference type="SAM" id="Coils"/>
    </source>
</evidence>
<dbReference type="PROSITE" id="PS50887">
    <property type="entry name" value="GGDEF"/>
    <property type="match status" value="1"/>
</dbReference>
<keyword evidence="5" id="KW-0808">Transferase</keyword>
<keyword evidence="6" id="KW-1185">Reference proteome</keyword>
<comment type="caution">
    <text evidence="5">The sequence shown here is derived from an EMBL/GenBank/DDBJ whole genome shotgun (WGS) entry which is preliminary data.</text>
</comment>
<dbReference type="InterPro" id="IPR043128">
    <property type="entry name" value="Rev_trsase/Diguanyl_cyclase"/>
</dbReference>
<evidence type="ECO:0000313" key="6">
    <source>
        <dbReference type="Proteomes" id="UP001430306"/>
    </source>
</evidence>
<gene>
    <name evidence="5" type="ORF">LOC71_09645</name>
</gene>
<feature type="compositionally biased region" description="Acidic residues" evidence="3">
    <location>
        <begin position="411"/>
        <end position="422"/>
    </location>
</feature>
<feature type="compositionally biased region" description="Polar residues" evidence="3">
    <location>
        <begin position="32"/>
        <end position="49"/>
    </location>
</feature>
<feature type="region of interest" description="Disordered" evidence="3">
    <location>
        <begin position="32"/>
        <end position="65"/>
    </location>
</feature>
<dbReference type="InterPro" id="IPR029787">
    <property type="entry name" value="Nucleotide_cyclase"/>
</dbReference>
<sequence>MILDIIIAASSGGAGMTCGWVMHAMYNQQQLSGGSDTVASPSGTSSRAAKSQAPDASVETVTEDAPDADKVMAVADRVRQFTHGIAADVDAHQSRVENLSTTLHESDLSNSPPAIVDAVDQMLAANEVMRSQLAEAQQRIREQSQQLQTAEQKAQTDALTQIYNRGAFDEHLQRRHSLGPARAGVLAVLDVDHFKKFNDTHGHRAGDEVLRVVAQLLEARLQPHGMVARFGGEEFVVMLHDKTLAEAVELIEQTRVAIGTREVRFEGKCLKVHASIGIGCLEADQSSSEWLQRVDEALYRSKEVGRDCAHYIENGRFVRAGQSSEDVAVDSNEPQATAKAQPETPAKQPIRRSKSIEDKAPVPIQRSTEETLANEVEELARETRSTVEAEEAPAPRETVTQATPEPKPTLVEEEVPAEEELVTEPPKALSYLPDLATMVDYVEEMQSTPSRNNIPNQLMSIRLSGQPSGATMRSLLQLVRAATRNQDHIGCLDQSTLVVCMPQLDSDDAVERANQICASAGSIGVSLAAAEKSNEGEKLSVGVLQMTQSMKSMSVCEKSLKQVCAIAGLAARQSAKDSQYPVLAHQFASA</sequence>
<dbReference type="SUPFAM" id="SSF55073">
    <property type="entry name" value="Nucleotide cyclase"/>
    <property type="match status" value="1"/>
</dbReference>
<feature type="compositionally biased region" description="Basic and acidic residues" evidence="3">
    <location>
        <begin position="378"/>
        <end position="387"/>
    </location>
</feature>
<evidence type="ECO:0000259" key="4">
    <source>
        <dbReference type="PROSITE" id="PS50887"/>
    </source>
</evidence>
<evidence type="ECO:0000256" key="3">
    <source>
        <dbReference type="SAM" id="MobiDB-lite"/>
    </source>
</evidence>
<keyword evidence="2" id="KW-0175">Coiled coil</keyword>
<dbReference type="EC" id="2.7.7.65" evidence="1"/>
<dbReference type="PANTHER" id="PTHR45138">
    <property type="entry name" value="REGULATORY COMPONENTS OF SENSORY TRANSDUCTION SYSTEM"/>
    <property type="match status" value="1"/>
</dbReference>
<protein>
    <recommendedName>
        <fullName evidence="1">diguanylate cyclase</fullName>
        <ecNumber evidence="1">2.7.7.65</ecNumber>
    </recommendedName>
</protein>
<dbReference type="Proteomes" id="UP001430306">
    <property type="component" value="Unassembled WGS sequence"/>
</dbReference>
<dbReference type="NCBIfam" id="TIGR00254">
    <property type="entry name" value="GGDEF"/>
    <property type="match status" value="1"/>
</dbReference>
<dbReference type="EMBL" id="JAJKFW010000022">
    <property type="protein sequence ID" value="MCC9642537.1"/>
    <property type="molecule type" value="Genomic_DNA"/>
</dbReference>
<name>A0ABS8NG61_9BACT</name>
<dbReference type="RefSeq" id="WP_230273360.1">
    <property type="nucleotide sequence ID" value="NZ_JAJKFW010000022.1"/>
</dbReference>
<evidence type="ECO:0000256" key="1">
    <source>
        <dbReference type="ARBA" id="ARBA00012528"/>
    </source>
</evidence>
<feature type="domain" description="GGDEF" evidence="4">
    <location>
        <begin position="182"/>
        <end position="314"/>
    </location>
</feature>